<evidence type="ECO:0000256" key="5">
    <source>
        <dbReference type="ARBA" id="ARBA00022723"/>
    </source>
</evidence>
<keyword evidence="3" id="KW-0328">Glycosyltransferase</keyword>
<protein>
    <submittedName>
        <fullName evidence="9">Glycosyltransferase family 8 protein</fullName>
    </submittedName>
</protein>
<evidence type="ECO:0000259" key="8">
    <source>
        <dbReference type="Pfam" id="PF08437"/>
    </source>
</evidence>
<sequence>MNFKKLTQFKTVIVLDRRTVKCEDRSTFNISWGIDKNYQVGAAISIASILENNKQYDTDFTFHIIADYLDNDYIELLTQLAEQYKTVIKLYHIDSAPLISLPRTNIWPVSIYYRLLSFDYFSERLDSLLYLDADVTCKGSLQDLVSLEFNEEYGAVVIDVDSMQRKSAVRLQNSEFEGNYFNSGVMYINLKQWLKSDLTAKFFNLLTDENLVDKLKYPDQDILNIMFLNHAMILPAEYNTIYSLKSEFEKKETGYYKNFIKEDTVFIHYTGVTKPWHDWIDYPAAQFFRKVYALSPWKGIPYQAAVKKHEYREKYKHLLYQGKVISGLLAAAKYNLMKG</sequence>
<dbReference type="InterPro" id="IPR013645">
    <property type="entry name" value="Glyco_transf_8N"/>
</dbReference>
<evidence type="ECO:0000256" key="3">
    <source>
        <dbReference type="ARBA" id="ARBA00022676"/>
    </source>
</evidence>
<name>A0ABS6DHN8_9ENTR</name>
<keyword evidence="5" id="KW-0479">Metal-binding</keyword>
<accession>A0ABS6DHN8</accession>
<comment type="caution">
    <text evidence="9">The sequence shown here is derived from an EMBL/GenBank/DDBJ whole genome shotgun (WGS) entry which is preliminary data.</text>
</comment>
<evidence type="ECO:0000256" key="7">
    <source>
        <dbReference type="ARBA" id="ARBA00022985"/>
    </source>
</evidence>
<evidence type="ECO:0000256" key="4">
    <source>
        <dbReference type="ARBA" id="ARBA00022679"/>
    </source>
</evidence>
<keyword evidence="10" id="KW-1185">Reference proteome</keyword>
<keyword evidence="4" id="KW-0808">Transferase</keyword>
<proteinExistence type="inferred from homology"/>
<evidence type="ECO:0000313" key="10">
    <source>
        <dbReference type="Proteomes" id="UP000686327"/>
    </source>
</evidence>
<evidence type="ECO:0000256" key="2">
    <source>
        <dbReference type="ARBA" id="ARBA00006351"/>
    </source>
</evidence>
<evidence type="ECO:0000256" key="6">
    <source>
        <dbReference type="ARBA" id="ARBA00022842"/>
    </source>
</evidence>
<keyword evidence="6" id="KW-0460">Magnesium</keyword>
<dbReference type="CDD" id="cd04194">
    <property type="entry name" value="GT8_A4GalT_like"/>
    <property type="match status" value="1"/>
</dbReference>
<dbReference type="PANTHER" id="PTHR13778:SF64">
    <property type="entry name" value="LIPOPOLYSACCHARIDE 1,2-GLUCOSYLTRANSFERASE"/>
    <property type="match status" value="1"/>
</dbReference>
<evidence type="ECO:0000313" key="9">
    <source>
        <dbReference type="EMBL" id="MBU4682702.1"/>
    </source>
</evidence>
<comment type="similarity">
    <text evidence="2">Belongs to the glycosyltransferase 8 family.</text>
</comment>
<comment type="cofactor">
    <cofactor evidence="1">
        <name>Mg(2+)</name>
        <dbReference type="ChEBI" id="CHEBI:18420"/>
    </cofactor>
</comment>
<keyword evidence="7" id="KW-0448">Lipopolysaccharide biosynthesis</keyword>
<dbReference type="RefSeq" id="WP_216375883.1">
    <property type="nucleotide sequence ID" value="NZ_JAGRYT010000011.1"/>
</dbReference>
<dbReference type="PANTHER" id="PTHR13778">
    <property type="entry name" value="GLYCOSYLTRANSFERASE 8 DOMAIN-CONTAINING PROTEIN"/>
    <property type="match status" value="1"/>
</dbReference>
<dbReference type="Proteomes" id="UP000686327">
    <property type="component" value="Unassembled WGS sequence"/>
</dbReference>
<dbReference type="Pfam" id="PF08437">
    <property type="entry name" value="Glyco_transf_8C"/>
    <property type="match status" value="1"/>
</dbReference>
<dbReference type="Pfam" id="PF01501">
    <property type="entry name" value="Glyco_transf_8"/>
    <property type="match status" value="1"/>
</dbReference>
<dbReference type="InterPro" id="IPR050748">
    <property type="entry name" value="Glycosyltrans_8_dom-fam"/>
</dbReference>
<reference evidence="10" key="1">
    <citation type="submission" date="2023-07" db="EMBL/GenBank/DDBJ databases">
        <title>Cedecea davisae an AmpC producer and its therapeutic implications.</title>
        <authorList>
            <person name="Notter J."/>
        </authorList>
    </citation>
    <scope>NUCLEOTIDE SEQUENCE [LARGE SCALE GENOMIC DNA]</scope>
    <source>
        <strain evidence="10">1</strain>
    </source>
</reference>
<feature type="domain" description="Glycosyl transferase family 8 C-terminal" evidence="8">
    <location>
        <begin position="282"/>
        <end position="338"/>
    </location>
</feature>
<dbReference type="InterPro" id="IPR002495">
    <property type="entry name" value="Glyco_trans_8"/>
</dbReference>
<gene>
    <name evidence="9" type="ORF">KC222_11830</name>
</gene>
<evidence type="ECO:0000256" key="1">
    <source>
        <dbReference type="ARBA" id="ARBA00001946"/>
    </source>
</evidence>
<organism evidence="9 10">
    <name type="scientific">Cedecea davisae</name>
    <dbReference type="NCBI Taxonomy" id="158484"/>
    <lineage>
        <taxon>Bacteria</taxon>
        <taxon>Pseudomonadati</taxon>
        <taxon>Pseudomonadota</taxon>
        <taxon>Gammaproteobacteria</taxon>
        <taxon>Enterobacterales</taxon>
        <taxon>Enterobacteriaceae</taxon>
        <taxon>Cedecea</taxon>
    </lineage>
</organism>
<dbReference type="EMBL" id="JAGRYU010000021">
    <property type="protein sequence ID" value="MBU4682702.1"/>
    <property type="molecule type" value="Genomic_DNA"/>
</dbReference>